<evidence type="ECO:0000256" key="1">
    <source>
        <dbReference type="SAM" id="MobiDB-lite"/>
    </source>
</evidence>
<name>A0A1T8TSQ0_9MYCO</name>
<reference evidence="2 3" key="1">
    <citation type="submission" date="2016-11" db="EMBL/GenBank/DDBJ databases">
        <authorList>
            <consortium name="Pathogen Informatics"/>
        </authorList>
    </citation>
    <scope>NUCLEOTIDE SEQUENCE [LARGE SCALE GENOMIC DNA]</scope>
    <source>
        <strain evidence="2 3">911</strain>
    </source>
</reference>
<accession>A0A1T8TSQ0</accession>
<proteinExistence type="predicted"/>
<feature type="region of interest" description="Disordered" evidence="1">
    <location>
        <begin position="50"/>
        <end position="69"/>
    </location>
</feature>
<evidence type="ECO:0000313" key="3">
    <source>
        <dbReference type="Proteomes" id="UP000190074"/>
    </source>
</evidence>
<dbReference type="AlphaFoldDB" id="A0A1T8TSQ0"/>
<evidence type="ECO:0000313" key="2">
    <source>
        <dbReference type="EMBL" id="SKM83570.1"/>
    </source>
</evidence>
<gene>
    <name evidence="2" type="ORF">SAMEA2259716_05238</name>
</gene>
<dbReference type="Proteomes" id="UP000190074">
    <property type="component" value="Unassembled WGS sequence"/>
</dbReference>
<protein>
    <submittedName>
        <fullName evidence="2">Uncharacterized protein</fullName>
    </submittedName>
</protein>
<sequence length="69" mass="7847">MTNNRRGPKPVVEYGGQTYSARKYDIEVPDLDSMSRLEALVWLNQNTCKRGHSTKAPEPNLRGLTMVVR</sequence>
<organism evidence="2 3">
    <name type="scientific">Mycobacteroides abscessus subsp. massiliense</name>
    <dbReference type="NCBI Taxonomy" id="1962118"/>
    <lineage>
        <taxon>Bacteria</taxon>
        <taxon>Bacillati</taxon>
        <taxon>Actinomycetota</taxon>
        <taxon>Actinomycetes</taxon>
        <taxon>Mycobacteriales</taxon>
        <taxon>Mycobacteriaceae</taxon>
        <taxon>Mycobacteroides</taxon>
        <taxon>Mycobacteroides abscessus</taxon>
    </lineage>
</organism>
<dbReference type="EMBL" id="FVGW01000016">
    <property type="protein sequence ID" value="SKM83570.1"/>
    <property type="molecule type" value="Genomic_DNA"/>
</dbReference>